<keyword evidence="1" id="KW-0732">Signal</keyword>
<keyword evidence="3" id="KW-1185">Reference proteome</keyword>
<evidence type="ECO:0000313" key="3">
    <source>
        <dbReference type="Proteomes" id="UP000252733"/>
    </source>
</evidence>
<dbReference type="OrthoDB" id="1118652at2"/>
<name>A0A2T0XH06_9BACT</name>
<reference evidence="2 3" key="1">
    <citation type="submission" date="2018-07" db="EMBL/GenBank/DDBJ databases">
        <title>Freshwater and sediment microbial communities from various areas in North America, analyzing microbe dynamics in response to fracking.</title>
        <authorList>
            <person name="Lamendella R."/>
        </authorList>
    </citation>
    <scope>NUCLEOTIDE SEQUENCE [LARGE SCALE GENOMIC DNA]</scope>
    <source>
        <strain evidence="2 3">160A</strain>
    </source>
</reference>
<evidence type="ECO:0000313" key="2">
    <source>
        <dbReference type="EMBL" id="RCW29198.1"/>
    </source>
</evidence>
<dbReference type="EMBL" id="QPIZ01000030">
    <property type="protein sequence ID" value="RCW29198.1"/>
    <property type="molecule type" value="Genomic_DNA"/>
</dbReference>
<feature type="chain" id="PRO_5030056636" evidence="1">
    <location>
        <begin position="21"/>
        <end position="185"/>
    </location>
</feature>
<dbReference type="AlphaFoldDB" id="A0A2T0XH06"/>
<dbReference type="STRING" id="1168289.GCA_000259075_02327"/>
<evidence type="ECO:0000256" key="1">
    <source>
        <dbReference type="SAM" id="SignalP"/>
    </source>
</evidence>
<gene>
    <name evidence="2" type="ORF">DFO77_13016</name>
</gene>
<feature type="signal peptide" evidence="1">
    <location>
        <begin position="1"/>
        <end position="20"/>
    </location>
</feature>
<accession>A0A2T0XH06</accession>
<dbReference type="RefSeq" id="WP_106153452.1">
    <property type="nucleotide sequence ID" value="NZ_PVTS01000010.1"/>
</dbReference>
<sequence>MKQLFFFLASLFLLASCVSSGNKSDNKETENTNTATEAPSVDISKAVNVASLMEIAAENVDKEVVIKGVVTHVCKHSGKRCFLKDESSDNSIRVEAKGEIGGFNSELNGTRLVIKGVVRENRLSEEYINQWEQKTIDQKEQAEINENQCSAELANIKEMRDWMAANNKNFYSVFYVDGIDYEVVE</sequence>
<organism evidence="2 3">
    <name type="scientific">Marinilabilia salmonicolor</name>
    <dbReference type="NCBI Taxonomy" id="989"/>
    <lineage>
        <taxon>Bacteria</taxon>
        <taxon>Pseudomonadati</taxon>
        <taxon>Bacteroidota</taxon>
        <taxon>Bacteroidia</taxon>
        <taxon>Marinilabiliales</taxon>
        <taxon>Marinilabiliaceae</taxon>
        <taxon>Marinilabilia</taxon>
    </lineage>
</organism>
<protein>
    <submittedName>
        <fullName evidence="2">Uncharacterized protein</fullName>
    </submittedName>
</protein>
<dbReference type="PROSITE" id="PS51257">
    <property type="entry name" value="PROKAR_LIPOPROTEIN"/>
    <property type="match status" value="1"/>
</dbReference>
<comment type="caution">
    <text evidence="2">The sequence shown here is derived from an EMBL/GenBank/DDBJ whole genome shotgun (WGS) entry which is preliminary data.</text>
</comment>
<proteinExistence type="predicted"/>
<dbReference type="Proteomes" id="UP000252733">
    <property type="component" value="Unassembled WGS sequence"/>
</dbReference>